<dbReference type="AlphaFoldDB" id="U6L8G4"/>
<feature type="compositionally biased region" description="Basic and acidic residues" evidence="1">
    <location>
        <begin position="229"/>
        <end position="240"/>
    </location>
</feature>
<accession>U6L8G4</accession>
<name>U6L8G4_9EIME</name>
<feature type="compositionally biased region" description="Polar residues" evidence="1">
    <location>
        <begin position="215"/>
        <end position="224"/>
    </location>
</feature>
<dbReference type="EMBL" id="HG710471">
    <property type="protein sequence ID" value="CDJ46727.1"/>
    <property type="molecule type" value="Genomic_DNA"/>
</dbReference>
<evidence type="ECO:0000256" key="1">
    <source>
        <dbReference type="SAM" id="MobiDB-lite"/>
    </source>
</evidence>
<evidence type="ECO:0000313" key="4">
    <source>
        <dbReference type="Proteomes" id="UP000030750"/>
    </source>
</evidence>
<gene>
    <name evidence="3" type="ORF">EBH_0029900</name>
</gene>
<keyword evidence="2" id="KW-1133">Transmembrane helix</keyword>
<reference evidence="3" key="1">
    <citation type="submission" date="2013-10" db="EMBL/GenBank/DDBJ databases">
        <title>Genomic analysis of the causative agents of coccidiosis in chickens.</title>
        <authorList>
            <person name="Reid A.J."/>
            <person name="Blake D."/>
            <person name="Billington K."/>
            <person name="Browne H."/>
            <person name="Dunn M."/>
            <person name="Hung S."/>
            <person name="Kawahara F."/>
            <person name="Miranda-Saavedra D."/>
            <person name="Mourier T."/>
            <person name="Nagra H."/>
            <person name="Otto T.D."/>
            <person name="Rawlings N."/>
            <person name="Sanchez A."/>
            <person name="Sanders M."/>
            <person name="Subramaniam C."/>
            <person name="Tay Y."/>
            <person name="Dear P."/>
            <person name="Doerig C."/>
            <person name="Gruber A."/>
            <person name="Parkinson J."/>
            <person name="Shirley M."/>
            <person name="Wan K.L."/>
            <person name="Berriman M."/>
            <person name="Tomley F."/>
            <person name="Pain A."/>
        </authorList>
    </citation>
    <scope>NUCLEOTIDE SEQUENCE [LARGE SCALE GENOMIC DNA]</scope>
    <source>
        <strain evidence="3">Houghton</strain>
    </source>
</reference>
<reference evidence="3" key="2">
    <citation type="submission" date="2013-10" db="EMBL/GenBank/DDBJ databases">
        <authorList>
            <person name="Aslett M."/>
        </authorList>
    </citation>
    <scope>NUCLEOTIDE SEQUENCE [LARGE SCALE GENOMIC DNA]</scope>
    <source>
        <strain evidence="3">Houghton</strain>
    </source>
</reference>
<keyword evidence="2" id="KW-0472">Membrane</keyword>
<feature type="compositionally biased region" description="Polar residues" evidence="1">
    <location>
        <begin position="1"/>
        <end position="11"/>
    </location>
</feature>
<proteinExistence type="predicted"/>
<evidence type="ECO:0008006" key="5">
    <source>
        <dbReference type="Google" id="ProtNLM"/>
    </source>
</evidence>
<sequence>MEGAQSQNAPSSLGADKSRVDRAVSALYPGGDFPHPEEEAERMQKESAFSSTKREHIAFSCLSFAHAYMHENRQLYQELAKEKSPQHGMREDDVLVAMLHQMWAGCYNNALSLPEPASVSALSFQEAGDLLKAHDITERFSMQTLQLLDQSIRRFAEADFPDVSGHATPSSIVTAVAAACLVVVLELTMFILRHLSKRYYKASQEDRRALHSTESETLSQTSPQEGYPSEEKSKVAEMQERMSCIPRSGSSRRASIAELPKGPSRGAPQRSS</sequence>
<evidence type="ECO:0000256" key="2">
    <source>
        <dbReference type="SAM" id="Phobius"/>
    </source>
</evidence>
<feature type="region of interest" description="Disordered" evidence="1">
    <location>
        <begin position="210"/>
        <end position="272"/>
    </location>
</feature>
<dbReference type="OrthoDB" id="347385at2759"/>
<protein>
    <recommendedName>
        <fullName evidence="5">Transmembrane protein</fullName>
    </recommendedName>
</protein>
<keyword evidence="4" id="KW-1185">Reference proteome</keyword>
<evidence type="ECO:0000313" key="3">
    <source>
        <dbReference type="EMBL" id="CDJ46727.1"/>
    </source>
</evidence>
<feature type="region of interest" description="Disordered" evidence="1">
    <location>
        <begin position="1"/>
        <end position="40"/>
    </location>
</feature>
<feature type="transmembrane region" description="Helical" evidence="2">
    <location>
        <begin position="172"/>
        <end position="192"/>
    </location>
</feature>
<dbReference type="VEuPathDB" id="ToxoDB:EBH_0029900"/>
<dbReference type="Proteomes" id="UP000030750">
    <property type="component" value="Unassembled WGS sequence"/>
</dbReference>
<keyword evidence="2" id="KW-0812">Transmembrane</keyword>
<organism evidence="3 4">
    <name type="scientific">Eimeria brunetti</name>
    <dbReference type="NCBI Taxonomy" id="51314"/>
    <lineage>
        <taxon>Eukaryota</taxon>
        <taxon>Sar</taxon>
        <taxon>Alveolata</taxon>
        <taxon>Apicomplexa</taxon>
        <taxon>Conoidasida</taxon>
        <taxon>Coccidia</taxon>
        <taxon>Eucoccidiorida</taxon>
        <taxon>Eimeriorina</taxon>
        <taxon>Eimeriidae</taxon>
        <taxon>Eimeria</taxon>
    </lineage>
</organism>